<dbReference type="Pfam" id="PF00001">
    <property type="entry name" value="7tm_1"/>
    <property type="match status" value="1"/>
</dbReference>
<evidence type="ECO:0000256" key="5">
    <source>
        <dbReference type="ARBA" id="ARBA00022989"/>
    </source>
</evidence>
<accession>A0A061QLF1</accession>
<evidence type="ECO:0000313" key="12">
    <source>
        <dbReference type="EMBL" id="JAC59250.1"/>
    </source>
</evidence>
<feature type="transmembrane region" description="Helical" evidence="9">
    <location>
        <begin position="104"/>
        <end position="124"/>
    </location>
</feature>
<dbReference type="InterPro" id="IPR017452">
    <property type="entry name" value="GPCR_Rhodpsn_7TM"/>
</dbReference>
<evidence type="ECO:0000256" key="6">
    <source>
        <dbReference type="ARBA" id="ARBA00023136"/>
    </source>
</evidence>
<evidence type="ECO:0000256" key="2">
    <source>
        <dbReference type="ARBA" id="ARBA00010663"/>
    </source>
</evidence>
<keyword evidence="10" id="KW-0732">Signal</keyword>
<sequence>MKSSQQNIFSALWIIVLTITMIPSSTEDSISIAYNSSLSPVRDPTGIRDPIKNVTVYPEGAVWNAELIQRVVTLAIIMVATLVGNMIILLVLSRSRYRKRSSRVNIFILNLAIGDLLVCLITMTSELLFEVFGEWVLGAAACKAIVYGQIVTLASTTFILTTMSYDRYQAICSPLRSTGGVKQAKRMIGASWILAFIFAIPQIFIFVQRENGITETGRVRYECVSRGYTAPWQRKVYFSWLTCYILIIPAACISYCYINVLRTVWAAGQESSRTTALNGYGCEDGCSMHSTIRLRRSFNAASTIPRAKIKTLKLTVCIIASFIICWTPYFIVHNIRIFSNYTVKIPRTVIIGAETFALLNSALNPIFYGYFNVRVRKGFIEIVYRKKDPTRERVCNGGLSGDTSYSSTALHQVPDRTTQQLVLEMSEYGTYYRPRRSPRAMRRKQQGEHAVARL</sequence>
<feature type="chain" id="PRO_5001605332" evidence="10">
    <location>
        <begin position="27"/>
        <end position="454"/>
    </location>
</feature>
<dbReference type="GO" id="GO:0032870">
    <property type="term" value="P:cellular response to hormone stimulus"/>
    <property type="evidence" value="ECO:0007669"/>
    <property type="project" value="TreeGrafter"/>
</dbReference>
<dbReference type="SUPFAM" id="SSF81321">
    <property type="entry name" value="Family A G protein-coupled receptor-like"/>
    <property type="match status" value="1"/>
</dbReference>
<evidence type="ECO:0000256" key="7">
    <source>
        <dbReference type="ARBA" id="ARBA00023170"/>
    </source>
</evidence>
<feature type="transmembrane region" description="Helical" evidence="9">
    <location>
        <begin position="67"/>
        <end position="92"/>
    </location>
</feature>
<feature type="transmembrane region" description="Helical" evidence="9">
    <location>
        <begin position="312"/>
        <end position="331"/>
    </location>
</feature>
<proteinExistence type="evidence at transcript level"/>
<name>A0A061QLF1_CUPSA</name>
<keyword evidence="3" id="KW-1003">Cell membrane</keyword>
<feature type="transmembrane region" description="Helical" evidence="9">
    <location>
        <begin position="351"/>
        <end position="371"/>
    </location>
</feature>
<comment type="similarity">
    <text evidence="2 8">Belongs to the G-protein coupled receptor 1 family.</text>
</comment>
<gene>
    <name evidence="12" type="primary">CSH_0431</name>
</gene>
<dbReference type="Gene3D" id="1.20.1070.10">
    <property type="entry name" value="Rhodopsin 7-helix transmembrane proteins"/>
    <property type="match status" value="1"/>
</dbReference>
<dbReference type="InterPro" id="IPR000276">
    <property type="entry name" value="GPCR_Rhodpsn"/>
</dbReference>
<comment type="subcellular location">
    <subcellularLocation>
        <location evidence="1">Cell membrane</location>
        <topology evidence="1">Multi-pass membrane protein</topology>
    </subcellularLocation>
</comment>
<dbReference type="EMBL" id="GBFC01000088">
    <property type="protein sequence ID" value="JAC59250.1"/>
    <property type="molecule type" value="mRNA"/>
</dbReference>
<dbReference type="GO" id="GO:0042277">
    <property type="term" value="F:peptide binding"/>
    <property type="evidence" value="ECO:0007669"/>
    <property type="project" value="TreeGrafter"/>
</dbReference>
<organism evidence="12">
    <name type="scientific">Cupiennius salei</name>
    <name type="common">American wandering spider</name>
    <dbReference type="NCBI Taxonomy" id="6928"/>
    <lineage>
        <taxon>Eukaryota</taxon>
        <taxon>Metazoa</taxon>
        <taxon>Ecdysozoa</taxon>
        <taxon>Arthropoda</taxon>
        <taxon>Chelicerata</taxon>
        <taxon>Arachnida</taxon>
        <taxon>Araneae</taxon>
        <taxon>Araneomorphae</taxon>
        <taxon>Entelegynae</taxon>
        <taxon>Lycosoidea</taxon>
        <taxon>Ctenidae</taxon>
        <taxon>Cupiennius</taxon>
    </lineage>
</organism>
<reference evidence="12" key="1">
    <citation type="submission" date="2014-05" db="EMBL/GenBank/DDBJ databases">
        <title>Assembled transcriptome sequences from leg hypodermis of the spider Cupiennius salei.</title>
        <authorList>
            <person name="French A.S."/>
            <person name="Li A.W."/>
            <person name="Meisner S."/>
            <person name="Torkkeli P.H."/>
        </authorList>
    </citation>
    <scope>NUCLEOTIDE SEQUENCE</scope>
    <source>
        <tissue evidence="12">Leg</tissue>
    </source>
</reference>
<feature type="transmembrane region" description="Helical" evidence="9">
    <location>
        <begin position="144"/>
        <end position="166"/>
    </location>
</feature>
<evidence type="ECO:0000259" key="11">
    <source>
        <dbReference type="PROSITE" id="PS50262"/>
    </source>
</evidence>
<keyword evidence="8" id="KW-0807">Transducer</keyword>
<evidence type="ECO:0000256" key="8">
    <source>
        <dbReference type="RuleBase" id="RU000688"/>
    </source>
</evidence>
<protein>
    <submittedName>
        <fullName evidence="12">Putative cardioacceleratory peptide receptor</fullName>
    </submittedName>
</protein>
<evidence type="ECO:0000256" key="4">
    <source>
        <dbReference type="ARBA" id="ARBA00022692"/>
    </source>
</evidence>
<evidence type="ECO:0000256" key="3">
    <source>
        <dbReference type="ARBA" id="ARBA00022475"/>
    </source>
</evidence>
<evidence type="ECO:0000256" key="1">
    <source>
        <dbReference type="ARBA" id="ARBA00004651"/>
    </source>
</evidence>
<dbReference type="AlphaFoldDB" id="A0A061QLF1"/>
<dbReference type="PROSITE" id="PS50262">
    <property type="entry name" value="G_PROTEIN_RECEP_F1_2"/>
    <property type="match status" value="1"/>
</dbReference>
<keyword evidence="4 8" id="KW-0812">Transmembrane</keyword>
<dbReference type="PRINTS" id="PR00237">
    <property type="entry name" value="GPCRRHODOPSN"/>
</dbReference>
<keyword evidence="5 9" id="KW-1133">Transmembrane helix</keyword>
<dbReference type="PANTHER" id="PTHR24241">
    <property type="entry name" value="NEUROPEPTIDE RECEPTOR-RELATED G-PROTEIN COUPLED RECEPTOR"/>
    <property type="match status" value="1"/>
</dbReference>
<dbReference type="PROSITE" id="PS00237">
    <property type="entry name" value="G_PROTEIN_RECEP_F1_1"/>
    <property type="match status" value="1"/>
</dbReference>
<dbReference type="GO" id="GO:0005886">
    <property type="term" value="C:plasma membrane"/>
    <property type="evidence" value="ECO:0007669"/>
    <property type="project" value="UniProtKB-SubCell"/>
</dbReference>
<feature type="signal peptide" evidence="10">
    <location>
        <begin position="1"/>
        <end position="26"/>
    </location>
</feature>
<evidence type="ECO:0000256" key="10">
    <source>
        <dbReference type="SAM" id="SignalP"/>
    </source>
</evidence>
<keyword evidence="8" id="KW-0297">G-protein coupled receptor</keyword>
<dbReference type="PANTHER" id="PTHR24241:SF117">
    <property type="entry name" value="G-PROTEIN COUPLED RECEPTORS FAMILY 1 PROFILE DOMAIN-CONTAINING PROTEIN"/>
    <property type="match status" value="1"/>
</dbReference>
<keyword evidence="7 8" id="KW-0675">Receptor</keyword>
<feature type="transmembrane region" description="Helical" evidence="9">
    <location>
        <begin position="187"/>
        <end position="207"/>
    </location>
</feature>
<keyword evidence="6 9" id="KW-0472">Membrane</keyword>
<feature type="domain" description="G-protein coupled receptors family 1 profile" evidence="11">
    <location>
        <begin position="84"/>
        <end position="368"/>
    </location>
</feature>
<dbReference type="GO" id="GO:0004930">
    <property type="term" value="F:G protein-coupled receptor activity"/>
    <property type="evidence" value="ECO:0007669"/>
    <property type="project" value="UniProtKB-KW"/>
</dbReference>
<evidence type="ECO:0000256" key="9">
    <source>
        <dbReference type="SAM" id="Phobius"/>
    </source>
</evidence>
<feature type="transmembrane region" description="Helical" evidence="9">
    <location>
        <begin position="237"/>
        <end position="258"/>
    </location>
</feature>